<dbReference type="EMBL" id="MT142413">
    <property type="protein sequence ID" value="QJA80241.1"/>
    <property type="molecule type" value="Genomic_DNA"/>
</dbReference>
<accession>A0A6M3KF50</accession>
<organism evidence="3">
    <name type="scientific">viral metagenome</name>
    <dbReference type="NCBI Taxonomy" id="1070528"/>
    <lineage>
        <taxon>unclassified sequences</taxon>
        <taxon>metagenomes</taxon>
        <taxon>organismal metagenomes</taxon>
    </lineage>
</organism>
<proteinExistence type="predicted"/>
<evidence type="ECO:0000313" key="3">
    <source>
        <dbReference type="EMBL" id="QJA80241.1"/>
    </source>
</evidence>
<sequence>MDNSWRPASWQSIKHNILNESPVVFSPSVGYSKDQKDTIMEKTASVVIKELLDAGFICSPEQASGKDKPAWFGDKPADSGTEPKESPKPD</sequence>
<feature type="compositionally biased region" description="Basic and acidic residues" evidence="1">
    <location>
        <begin position="64"/>
        <end position="90"/>
    </location>
</feature>
<reference evidence="3" key="1">
    <citation type="submission" date="2020-03" db="EMBL/GenBank/DDBJ databases">
        <title>The deep terrestrial virosphere.</title>
        <authorList>
            <person name="Holmfeldt K."/>
            <person name="Nilsson E."/>
            <person name="Simone D."/>
            <person name="Lopez-Fernandez M."/>
            <person name="Wu X."/>
            <person name="de Brujin I."/>
            <person name="Lundin D."/>
            <person name="Andersson A."/>
            <person name="Bertilsson S."/>
            <person name="Dopson M."/>
        </authorList>
    </citation>
    <scope>NUCLEOTIDE SEQUENCE</scope>
    <source>
        <strain evidence="3">MM415A00757</strain>
        <strain evidence="2">MM415B00458</strain>
    </source>
</reference>
<protein>
    <submittedName>
        <fullName evidence="3">Uncharacterized protein</fullName>
    </submittedName>
</protein>
<name>A0A6M3KF50_9ZZZZ</name>
<gene>
    <name evidence="3" type="ORF">MM415A00757_0010</name>
    <name evidence="2" type="ORF">MM415B00458_0048</name>
</gene>
<evidence type="ECO:0000313" key="2">
    <source>
        <dbReference type="EMBL" id="QJA64897.1"/>
    </source>
</evidence>
<dbReference type="EMBL" id="MT141528">
    <property type="protein sequence ID" value="QJA64897.1"/>
    <property type="molecule type" value="Genomic_DNA"/>
</dbReference>
<dbReference type="AlphaFoldDB" id="A0A6M3KF50"/>
<feature type="region of interest" description="Disordered" evidence="1">
    <location>
        <begin position="60"/>
        <end position="90"/>
    </location>
</feature>
<evidence type="ECO:0000256" key="1">
    <source>
        <dbReference type="SAM" id="MobiDB-lite"/>
    </source>
</evidence>